<dbReference type="InterPro" id="IPR008271">
    <property type="entry name" value="Ser/Thr_kinase_AS"/>
</dbReference>
<dbReference type="PROSITE" id="PS50011">
    <property type="entry name" value="PROTEIN_KINASE_DOM"/>
    <property type="match status" value="1"/>
</dbReference>
<reference evidence="2 3" key="1">
    <citation type="submission" date="2024-04" db="EMBL/GenBank/DDBJ databases">
        <title>The reference genome of an endangered Asteraceae, Deinandra increscens subsp. villosa, native to the Central Coast of California.</title>
        <authorList>
            <person name="Guilliams M."/>
            <person name="Hasenstab-Lehman K."/>
            <person name="Meyer R."/>
            <person name="Mcevoy S."/>
        </authorList>
    </citation>
    <scope>NUCLEOTIDE SEQUENCE [LARGE SCALE GENOMIC DNA]</scope>
    <source>
        <tissue evidence="2">Leaf</tissue>
    </source>
</reference>
<dbReference type="InterPro" id="IPR001245">
    <property type="entry name" value="Ser-Thr/Tyr_kinase_cat_dom"/>
</dbReference>
<evidence type="ECO:0000313" key="3">
    <source>
        <dbReference type="Proteomes" id="UP001408789"/>
    </source>
</evidence>
<dbReference type="GO" id="GO:0009506">
    <property type="term" value="C:plasmodesma"/>
    <property type="evidence" value="ECO:0007669"/>
    <property type="project" value="TreeGrafter"/>
</dbReference>
<name>A0AAP0CMT7_9ASTR</name>
<dbReference type="SUPFAM" id="SSF56112">
    <property type="entry name" value="Protein kinase-like (PK-like)"/>
    <property type="match status" value="1"/>
</dbReference>
<sequence length="540" mass="62658">MDIVKISFEDIKYATDNFSNEKCIGMGALGKMFKGQLPHANGHKFIAAKLFDREYGQGDTEFYQELEILFKFKHRNVIGLEGYCDEMDERIIVYEYPSNGSLNDWLKKTDLTWMKRLEICIDVAIGLDFLHGGALRQEAVIHRDIKSSNILLSGDLEAKINDFGLSLISQNNQEIDYVKMETIAGTECYIDPAYRKTGIISKASDIYSFGVVLFEILCGISAYETSGYINNQQYLGPLAKNHYEHNKLNELVFEGIKEQIVPQSLSIYAKIAYNCLHDDRNQRPTASEVVAQLNEAKDFHVDCEMWESRLPSDYKEIIQQSGTPEICYTKKKKDLYDMLYEGILIQKGKVWFWLDSNNNRNEMISSTLFTYKNQSSQKWRRIRKARFERVSLMMDVSDLKIQIKITAKFLTLGATYGVYLVFKLGESNKISSEPMYVNLKYKREDKTLHAYFATWREDGWMMIELHRFLYDKDCGDFEAKHEEIEQSKDDVQQILSANSNMGQMQQFPADNDEIYELTQNYDMGAKVPFLFLTKFILCEK</sequence>
<dbReference type="Pfam" id="PF07714">
    <property type="entry name" value="PK_Tyr_Ser-Thr"/>
    <property type="match status" value="1"/>
</dbReference>
<feature type="domain" description="Protein kinase" evidence="1">
    <location>
        <begin position="18"/>
        <end position="300"/>
    </location>
</feature>
<dbReference type="Pfam" id="PF14299">
    <property type="entry name" value="PP2"/>
    <property type="match status" value="1"/>
</dbReference>
<proteinExistence type="predicted"/>
<dbReference type="AlphaFoldDB" id="A0AAP0CMT7"/>
<evidence type="ECO:0000313" key="2">
    <source>
        <dbReference type="EMBL" id="KAK9058881.1"/>
    </source>
</evidence>
<dbReference type="GO" id="GO:0005524">
    <property type="term" value="F:ATP binding"/>
    <property type="evidence" value="ECO:0007669"/>
    <property type="project" value="InterPro"/>
</dbReference>
<comment type="caution">
    <text evidence="2">The sequence shown here is derived from an EMBL/GenBank/DDBJ whole genome shotgun (WGS) entry which is preliminary data.</text>
</comment>
<dbReference type="InterPro" id="IPR011009">
    <property type="entry name" value="Kinase-like_dom_sf"/>
</dbReference>
<dbReference type="Gene3D" id="3.30.200.20">
    <property type="entry name" value="Phosphorylase Kinase, domain 1"/>
    <property type="match status" value="1"/>
</dbReference>
<dbReference type="PANTHER" id="PTHR27003:SF471">
    <property type="entry name" value="VASCULAR ENDOTHELIAL GROWTH FACTOR RECEPTOR 2 (VEGFR2)-RELATED"/>
    <property type="match status" value="1"/>
</dbReference>
<protein>
    <recommendedName>
        <fullName evidence="1">Protein kinase domain-containing protein</fullName>
    </recommendedName>
</protein>
<dbReference type="Gene3D" id="1.10.510.10">
    <property type="entry name" value="Transferase(Phosphotransferase) domain 1"/>
    <property type="match status" value="1"/>
</dbReference>
<dbReference type="InterPro" id="IPR025886">
    <property type="entry name" value="PP2-like"/>
</dbReference>
<dbReference type="SMART" id="SM00220">
    <property type="entry name" value="S_TKc"/>
    <property type="match status" value="1"/>
</dbReference>
<dbReference type="Proteomes" id="UP001408789">
    <property type="component" value="Unassembled WGS sequence"/>
</dbReference>
<dbReference type="EMBL" id="JBCNJP010000023">
    <property type="protein sequence ID" value="KAK9058881.1"/>
    <property type="molecule type" value="Genomic_DNA"/>
</dbReference>
<dbReference type="PROSITE" id="PS00108">
    <property type="entry name" value="PROTEIN_KINASE_ST"/>
    <property type="match status" value="1"/>
</dbReference>
<dbReference type="GO" id="GO:0005886">
    <property type="term" value="C:plasma membrane"/>
    <property type="evidence" value="ECO:0007669"/>
    <property type="project" value="TreeGrafter"/>
</dbReference>
<keyword evidence="3" id="KW-1185">Reference proteome</keyword>
<dbReference type="PANTHER" id="PTHR27003">
    <property type="entry name" value="OS07G0166700 PROTEIN"/>
    <property type="match status" value="1"/>
</dbReference>
<dbReference type="InterPro" id="IPR000719">
    <property type="entry name" value="Prot_kinase_dom"/>
</dbReference>
<organism evidence="2 3">
    <name type="scientific">Deinandra increscens subsp. villosa</name>
    <dbReference type="NCBI Taxonomy" id="3103831"/>
    <lineage>
        <taxon>Eukaryota</taxon>
        <taxon>Viridiplantae</taxon>
        <taxon>Streptophyta</taxon>
        <taxon>Embryophyta</taxon>
        <taxon>Tracheophyta</taxon>
        <taxon>Spermatophyta</taxon>
        <taxon>Magnoliopsida</taxon>
        <taxon>eudicotyledons</taxon>
        <taxon>Gunneridae</taxon>
        <taxon>Pentapetalae</taxon>
        <taxon>asterids</taxon>
        <taxon>campanulids</taxon>
        <taxon>Asterales</taxon>
        <taxon>Asteraceae</taxon>
        <taxon>Asteroideae</taxon>
        <taxon>Heliantheae alliance</taxon>
        <taxon>Madieae</taxon>
        <taxon>Madiinae</taxon>
        <taxon>Deinandra</taxon>
    </lineage>
</organism>
<gene>
    <name evidence="2" type="ORF">SSX86_023725</name>
</gene>
<evidence type="ECO:0000259" key="1">
    <source>
        <dbReference type="PROSITE" id="PS50011"/>
    </source>
</evidence>
<dbReference type="GO" id="GO:0004714">
    <property type="term" value="F:transmembrane receptor protein tyrosine kinase activity"/>
    <property type="evidence" value="ECO:0007669"/>
    <property type="project" value="InterPro"/>
</dbReference>
<accession>A0AAP0CMT7</accession>
<dbReference type="InterPro" id="IPR045272">
    <property type="entry name" value="ANXUR1/2-like"/>
</dbReference>